<name>A0ABM7WRQ2_9BACT</name>
<sequence>MIVLGPDRATVEVLVFREGLLSAVGHDLVLRVTAFELAIDPAAPSVVARLDPASLRVASAVRDGRPLPGALRPRDVAEIEDAIASAVLRVRRFPELRFESTAVAPREGGWDVRGALALAGVTRPLMVPVRRAGERVLAAARLHQPDFGIAPYRAMLGALRVKPDVEVRLSAPAEGL</sequence>
<evidence type="ECO:0000313" key="3">
    <source>
        <dbReference type="Proteomes" id="UP001162891"/>
    </source>
</evidence>
<dbReference type="InterPro" id="IPR007372">
    <property type="entry name" value="Lipid/polyisoprenoid-bd_YceI"/>
</dbReference>
<dbReference type="Gene3D" id="2.40.128.110">
    <property type="entry name" value="Lipid/polyisoprenoid-binding, YceI-like"/>
    <property type="match status" value="1"/>
</dbReference>
<reference evidence="3" key="1">
    <citation type="journal article" date="2022" name="Int. J. Syst. Evol. Microbiol.">
        <title>Anaeromyxobacter oryzae sp. nov., Anaeromyxobacter diazotrophicus sp. nov. and Anaeromyxobacter paludicola sp. nov., isolated from paddy soils.</title>
        <authorList>
            <person name="Itoh H."/>
            <person name="Xu Z."/>
            <person name="Mise K."/>
            <person name="Masuda Y."/>
            <person name="Ushijima N."/>
            <person name="Hayakawa C."/>
            <person name="Shiratori Y."/>
            <person name="Senoo K."/>
        </authorList>
    </citation>
    <scope>NUCLEOTIDE SEQUENCE [LARGE SCALE GENOMIC DNA]</scope>
    <source>
        <strain evidence="3">Red232</strain>
    </source>
</reference>
<dbReference type="SUPFAM" id="SSF101874">
    <property type="entry name" value="YceI-like"/>
    <property type="match status" value="1"/>
</dbReference>
<protein>
    <recommendedName>
        <fullName evidence="1">Lipid/polyisoprenoid-binding YceI-like domain-containing protein</fullName>
    </recommendedName>
</protein>
<dbReference type="SMART" id="SM00867">
    <property type="entry name" value="YceI"/>
    <property type="match status" value="1"/>
</dbReference>
<dbReference type="Proteomes" id="UP001162891">
    <property type="component" value="Chromosome"/>
</dbReference>
<proteinExistence type="predicted"/>
<organism evidence="2 3">
    <name type="scientific">Anaeromyxobacter oryzae</name>
    <dbReference type="NCBI Taxonomy" id="2918170"/>
    <lineage>
        <taxon>Bacteria</taxon>
        <taxon>Pseudomonadati</taxon>
        <taxon>Myxococcota</taxon>
        <taxon>Myxococcia</taxon>
        <taxon>Myxococcales</taxon>
        <taxon>Cystobacterineae</taxon>
        <taxon>Anaeromyxobacteraceae</taxon>
        <taxon>Anaeromyxobacter</taxon>
    </lineage>
</organism>
<evidence type="ECO:0000259" key="1">
    <source>
        <dbReference type="SMART" id="SM00867"/>
    </source>
</evidence>
<accession>A0ABM7WRQ2</accession>
<dbReference type="RefSeq" id="WP_248359425.1">
    <property type="nucleotide sequence ID" value="NZ_AP025591.1"/>
</dbReference>
<dbReference type="EMBL" id="AP025591">
    <property type="protein sequence ID" value="BDG02131.1"/>
    <property type="molecule type" value="Genomic_DNA"/>
</dbReference>
<evidence type="ECO:0000313" key="2">
    <source>
        <dbReference type="EMBL" id="BDG02131.1"/>
    </source>
</evidence>
<feature type="domain" description="Lipid/polyisoprenoid-binding YceI-like" evidence="1">
    <location>
        <begin position="8"/>
        <end position="174"/>
    </location>
</feature>
<dbReference type="InterPro" id="IPR036761">
    <property type="entry name" value="TTHA0802/YceI-like_sf"/>
</dbReference>
<keyword evidence="3" id="KW-1185">Reference proteome</keyword>
<gene>
    <name evidence="2" type="ORF">AMOR_11270</name>
</gene>
<dbReference type="Pfam" id="PF04264">
    <property type="entry name" value="YceI"/>
    <property type="match status" value="1"/>
</dbReference>